<name>A0A5B7K006_PORTR</name>
<organism evidence="1 2">
    <name type="scientific">Portunus trituberculatus</name>
    <name type="common">Swimming crab</name>
    <name type="synonym">Neptunus trituberculatus</name>
    <dbReference type="NCBI Taxonomy" id="210409"/>
    <lineage>
        <taxon>Eukaryota</taxon>
        <taxon>Metazoa</taxon>
        <taxon>Ecdysozoa</taxon>
        <taxon>Arthropoda</taxon>
        <taxon>Crustacea</taxon>
        <taxon>Multicrustacea</taxon>
        <taxon>Malacostraca</taxon>
        <taxon>Eumalacostraca</taxon>
        <taxon>Eucarida</taxon>
        <taxon>Decapoda</taxon>
        <taxon>Pleocyemata</taxon>
        <taxon>Brachyura</taxon>
        <taxon>Eubrachyura</taxon>
        <taxon>Portunoidea</taxon>
        <taxon>Portunidae</taxon>
        <taxon>Portuninae</taxon>
        <taxon>Portunus</taxon>
    </lineage>
</organism>
<comment type="caution">
    <text evidence="1">The sequence shown here is derived from an EMBL/GenBank/DDBJ whole genome shotgun (WGS) entry which is preliminary data.</text>
</comment>
<sequence>MWVMTLWCQRGGQLPGNNSQTGSGILWRGR</sequence>
<accession>A0A5B7K006</accession>
<protein>
    <submittedName>
        <fullName evidence="1">Uncharacterized protein</fullName>
    </submittedName>
</protein>
<proteinExistence type="predicted"/>
<keyword evidence="2" id="KW-1185">Reference proteome</keyword>
<evidence type="ECO:0000313" key="1">
    <source>
        <dbReference type="EMBL" id="MPD00340.1"/>
    </source>
</evidence>
<dbReference type="Proteomes" id="UP000324222">
    <property type="component" value="Unassembled WGS sequence"/>
</dbReference>
<dbReference type="EMBL" id="VSRR010122467">
    <property type="protein sequence ID" value="MPD00340.1"/>
    <property type="molecule type" value="Genomic_DNA"/>
</dbReference>
<dbReference type="AlphaFoldDB" id="A0A5B7K006"/>
<evidence type="ECO:0000313" key="2">
    <source>
        <dbReference type="Proteomes" id="UP000324222"/>
    </source>
</evidence>
<gene>
    <name evidence="1" type="ORF">E2C01_095806</name>
</gene>
<reference evidence="1 2" key="1">
    <citation type="submission" date="2019-05" db="EMBL/GenBank/DDBJ databases">
        <title>Another draft genome of Portunus trituberculatus and its Hox gene families provides insights of decapod evolution.</title>
        <authorList>
            <person name="Jeong J.-H."/>
            <person name="Song I."/>
            <person name="Kim S."/>
            <person name="Choi T."/>
            <person name="Kim D."/>
            <person name="Ryu S."/>
            <person name="Kim W."/>
        </authorList>
    </citation>
    <scope>NUCLEOTIDE SEQUENCE [LARGE SCALE GENOMIC DNA]</scope>
    <source>
        <tissue evidence="1">Muscle</tissue>
    </source>
</reference>